<dbReference type="Gene3D" id="2.60.120.330">
    <property type="entry name" value="B-lactam Antibiotic, Isopenicillin N Synthase, Chain"/>
    <property type="match status" value="1"/>
</dbReference>
<dbReference type="GO" id="GO:0016491">
    <property type="term" value="F:oxidoreductase activity"/>
    <property type="evidence" value="ECO:0007669"/>
    <property type="project" value="UniProtKB-KW"/>
</dbReference>
<evidence type="ECO:0000313" key="9">
    <source>
        <dbReference type="Proteomes" id="UP001341281"/>
    </source>
</evidence>
<evidence type="ECO:0000259" key="6">
    <source>
        <dbReference type="Pfam" id="PF03171"/>
    </source>
</evidence>
<dbReference type="Proteomes" id="UP001341281">
    <property type="component" value="Chromosome 09"/>
</dbReference>
<evidence type="ECO:0000256" key="3">
    <source>
        <dbReference type="ARBA" id="ARBA00023004"/>
    </source>
</evidence>
<feature type="domain" description="Non-haem dioxygenase N-terminal" evidence="7">
    <location>
        <begin position="37"/>
        <end position="143"/>
    </location>
</feature>
<dbReference type="InterPro" id="IPR027443">
    <property type="entry name" value="IPNS-like_sf"/>
</dbReference>
<keyword evidence="3" id="KW-0408">Iron</keyword>
<dbReference type="SUPFAM" id="SSF51197">
    <property type="entry name" value="Clavaminate synthase-like"/>
    <property type="match status" value="1"/>
</dbReference>
<dbReference type="Pfam" id="PF14226">
    <property type="entry name" value="DIOX_N"/>
    <property type="match status" value="1"/>
</dbReference>
<dbReference type="EMBL" id="CP144753">
    <property type="protein sequence ID" value="WVZ94776.1"/>
    <property type="molecule type" value="Genomic_DNA"/>
</dbReference>
<evidence type="ECO:0000256" key="4">
    <source>
        <dbReference type="SAM" id="MobiDB-lite"/>
    </source>
</evidence>
<dbReference type="InterPro" id="IPR044861">
    <property type="entry name" value="IPNS-like_FE2OG_OXY"/>
</dbReference>
<dbReference type="Pfam" id="PF03171">
    <property type="entry name" value="2OG-FeII_Oxy"/>
    <property type="match status" value="1"/>
</dbReference>
<dbReference type="InterPro" id="IPR050295">
    <property type="entry name" value="Plant_2OG-oxidoreductases"/>
</dbReference>
<keyword evidence="1" id="KW-0479">Metal-binding</keyword>
<proteinExistence type="predicted"/>
<keyword evidence="5" id="KW-0812">Transmembrane</keyword>
<keyword evidence="9" id="KW-1185">Reference proteome</keyword>
<gene>
    <name evidence="8" type="ORF">U9M48_040634</name>
</gene>
<feature type="transmembrane region" description="Helical" evidence="5">
    <location>
        <begin position="363"/>
        <end position="382"/>
    </location>
</feature>
<dbReference type="AlphaFoldDB" id="A0AAQ3XCK8"/>
<keyword evidence="2" id="KW-0560">Oxidoreductase</keyword>
<evidence type="ECO:0008006" key="10">
    <source>
        <dbReference type="Google" id="ProtNLM"/>
    </source>
</evidence>
<accession>A0AAQ3XCK8</accession>
<evidence type="ECO:0000259" key="7">
    <source>
        <dbReference type="Pfam" id="PF14226"/>
    </source>
</evidence>
<name>A0AAQ3XCK8_PASNO</name>
<keyword evidence="5" id="KW-1133">Transmembrane helix</keyword>
<feature type="transmembrane region" description="Helical" evidence="5">
    <location>
        <begin position="335"/>
        <end position="357"/>
    </location>
</feature>
<dbReference type="InterPro" id="IPR026992">
    <property type="entry name" value="DIOX_N"/>
</dbReference>
<evidence type="ECO:0000256" key="1">
    <source>
        <dbReference type="ARBA" id="ARBA00022723"/>
    </source>
</evidence>
<reference evidence="8 9" key="1">
    <citation type="submission" date="2024-02" db="EMBL/GenBank/DDBJ databases">
        <title>High-quality chromosome-scale genome assembly of Pensacola bahiagrass (Paspalum notatum Flugge var. saurae).</title>
        <authorList>
            <person name="Vega J.M."/>
            <person name="Podio M."/>
            <person name="Orjuela J."/>
            <person name="Siena L.A."/>
            <person name="Pessino S.C."/>
            <person name="Combes M.C."/>
            <person name="Mariac C."/>
            <person name="Albertini E."/>
            <person name="Pupilli F."/>
            <person name="Ortiz J.P.A."/>
            <person name="Leblanc O."/>
        </authorList>
    </citation>
    <scope>NUCLEOTIDE SEQUENCE [LARGE SCALE GENOMIC DNA]</scope>
    <source>
        <strain evidence="8">R1</strain>
        <tissue evidence="8">Leaf</tissue>
    </source>
</reference>
<feature type="domain" description="Isopenicillin N synthase-like Fe(2+) 2OG dioxygenase" evidence="6">
    <location>
        <begin position="191"/>
        <end position="249"/>
    </location>
</feature>
<dbReference type="PANTHER" id="PTHR47991">
    <property type="entry name" value="OXOGLUTARATE/IRON-DEPENDENT DIOXYGENASE"/>
    <property type="match status" value="1"/>
</dbReference>
<organism evidence="8 9">
    <name type="scientific">Paspalum notatum var. saurae</name>
    <dbReference type="NCBI Taxonomy" id="547442"/>
    <lineage>
        <taxon>Eukaryota</taxon>
        <taxon>Viridiplantae</taxon>
        <taxon>Streptophyta</taxon>
        <taxon>Embryophyta</taxon>
        <taxon>Tracheophyta</taxon>
        <taxon>Spermatophyta</taxon>
        <taxon>Magnoliopsida</taxon>
        <taxon>Liliopsida</taxon>
        <taxon>Poales</taxon>
        <taxon>Poaceae</taxon>
        <taxon>PACMAD clade</taxon>
        <taxon>Panicoideae</taxon>
        <taxon>Andropogonodae</taxon>
        <taxon>Paspaleae</taxon>
        <taxon>Paspalinae</taxon>
        <taxon>Paspalum</taxon>
    </lineage>
</organism>
<evidence type="ECO:0000313" key="8">
    <source>
        <dbReference type="EMBL" id="WVZ94776.1"/>
    </source>
</evidence>
<dbReference type="GO" id="GO:0046872">
    <property type="term" value="F:metal ion binding"/>
    <property type="evidence" value="ECO:0007669"/>
    <property type="project" value="UniProtKB-KW"/>
</dbReference>
<evidence type="ECO:0000256" key="5">
    <source>
        <dbReference type="SAM" id="Phobius"/>
    </source>
</evidence>
<evidence type="ECO:0000256" key="2">
    <source>
        <dbReference type="ARBA" id="ARBA00023002"/>
    </source>
</evidence>
<feature type="region of interest" description="Disordered" evidence="4">
    <location>
        <begin position="1"/>
        <end position="25"/>
    </location>
</feature>
<keyword evidence="5" id="KW-0472">Membrane</keyword>
<protein>
    <recommendedName>
        <fullName evidence="10">Fe2OG dioxygenase domain-containing protein</fullName>
    </recommendedName>
</protein>
<sequence>MADQLISMAEHAELPENNVRPEGQRPRLSEVVSDEQIPIIDLADPDRATVVARIGDAYRTHGFFQVLNHGVPVELTQAMLAVAYDFFRLTAEEKAKLSSDDPAKKMRLSTSFNMRKETVHNWRDYLRLHGHPLEQHVVPDWPENPPSFRETVSTYCGEVRKLGFRLYGAISESLGLEEGYMERTLGLGEQEQLMAVNFYPSCPALELTYGLPAHTDPNAHTITILLMDQHQQQVADPQVPRDDGGWIMVMAFVGVAQPGLGGRSTVTTAADGGVAVSYIIDVPQGAADSASGNLRQIPVATGQDGNASGMVFDDVDSKDGAVVAERVRRGGDGALGGLGLAATSLAVAGLAAGGGAAVPASCVFGLFAMLLGGVALVSIRVFRA</sequence>